<reference evidence="7 8" key="1">
    <citation type="submission" date="2016-03" db="EMBL/GenBank/DDBJ databases">
        <authorList>
            <person name="Ploux O."/>
        </authorList>
    </citation>
    <scope>NUCLEOTIDE SEQUENCE [LARGE SCALE GENOMIC DNA]</scope>
    <source>
        <strain evidence="7 8">UAMH 11012</strain>
    </source>
</reference>
<dbReference type="PROSITE" id="PS00463">
    <property type="entry name" value="ZN2_CY6_FUNGAL_1"/>
    <property type="match status" value="1"/>
</dbReference>
<evidence type="ECO:0000256" key="1">
    <source>
        <dbReference type="ARBA" id="ARBA00022723"/>
    </source>
</evidence>
<dbReference type="OrthoDB" id="47007at2759"/>
<name>A0A1L7WBY9_9HELO</name>
<keyword evidence="4" id="KW-0539">Nucleus</keyword>
<dbReference type="InterPro" id="IPR007219">
    <property type="entry name" value="XnlR_reg_dom"/>
</dbReference>
<dbReference type="InterPro" id="IPR001138">
    <property type="entry name" value="Zn2Cys6_DnaBD"/>
</dbReference>
<dbReference type="CDD" id="cd00067">
    <property type="entry name" value="GAL4"/>
    <property type="match status" value="1"/>
</dbReference>
<gene>
    <name evidence="7" type="ORF">PAC_00174</name>
</gene>
<dbReference type="GO" id="GO:0006351">
    <property type="term" value="P:DNA-templated transcription"/>
    <property type="evidence" value="ECO:0007669"/>
    <property type="project" value="InterPro"/>
</dbReference>
<sequence length="795" mass="90981">MNLEREIPQKPRDGLRRRVPSYLRKRAALSCDFCKARRRKCVRLSAQGHCELCKQNHINCVSTIPRKSRSYNSAESLHPRYRVMETLIERLFPHVAIEDTTELIKLSQYVECYNVQVDCEYPRLSAHSRPRGSPFASTPSPSPPDSQSRSEQELHQPLASEAHSPSSTSTSSYERMLQNSSGTLSYFGPSSSMAFVTKLRELLAYKRSQDTESLQGKQRRLWDEFIADKYSRTMEMESPLANDNGRSPIVATDLRAPEHPRPEFDGLSGHSSKEPLIPPTGLLDQLPSKQETEEFVEVFFVHVHPNILLFHRPTFQAILEGLWSNSGGEYEDVGWIVCFCVIVIFGSPAETLNFSLSKVSQLMLSATLQSVQAFTLLSIYLNCANERNASWVMSGCAIRMAISLGLHRGESVILRADVRMAAIDRELRKRVWWSLYIFEQYNNALFGRPSAIDDTDMVDDFPRESLLDEGFHRPPSLLRHDVALTRIVGKIRGSQIYQGQDPDHEFCRLPDLITVDGLLKELDIWHESLPPFLQFDETRQEHIYPNHFRQIVTLQLRYQHARLLLSRPFHLKALYLLQSSQHNPAVIDSTTKYSDICFNAAFESWKLTRVLWKKNEFNGNLWLDGIFAYQCGLILSLTFLDPRERSIIKDLKELQHMIQDMLDILHKAPLNKTMRRLVQISEDFAGIVRAIGCRQDRPVRDRDQERPQESVHRGDDHEIAVCPEKPIATSLVPDSSALDYVGLETSLEADFWFGEYTLDKFGFGASLIGMDLDNTDFSNPLSSIIRFDSTLLKNI</sequence>
<evidence type="ECO:0000313" key="7">
    <source>
        <dbReference type="EMBL" id="CZR50302.1"/>
    </source>
</evidence>
<dbReference type="PANTHER" id="PTHR47424:SF6">
    <property type="entry name" value="PROLINE UTILIZATION TRANS-ACTIVATOR"/>
    <property type="match status" value="1"/>
</dbReference>
<keyword evidence="3" id="KW-0804">Transcription</keyword>
<proteinExistence type="predicted"/>
<accession>A0A1L7WBY9</accession>
<dbReference type="EMBL" id="FJOG01000001">
    <property type="protein sequence ID" value="CZR50302.1"/>
    <property type="molecule type" value="Genomic_DNA"/>
</dbReference>
<evidence type="ECO:0000256" key="2">
    <source>
        <dbReference type="ARBA" id="ARBA00023015"/>
    </source>
</evidence>
<dbReference type="PANTHER" id="PTHR47424">
    <property type="entry name" value="REGULATORY PROTEIN GAL4"/>
    <property type="match status" value="1"/>
</dbReference>
<organism evidence="7 8">
    <name type="scientific">Phialocephala subalpina</name>
    <dbReference type="NCBI Taxonomy" id="576137"/>
    <lineage>
        <taxon>Eukaryota</taxon>
        <taxon>Fungi</taxon>
        <taxon>Dikarya</taxon>
        <taxon>Ascomycota</taxon>
        <taxon>Pezizomycotina</taxon>
        <taxon>Leotiomycetes</taxon>
        <taxon>Helotiales</taxon>
        <taxon>Mollisiaceae</taxon>
        <taxon>Phialocephala</taxon>
        <taxon>Phialocephala fortinii species complex</taxon>
    </lineage>
</organism>
<dbReference type="SMART" id="SM00066">
    <property type="entry name" value="GAL4"/>
    <property type="match status" value="1"/>
</dbReference>
<keyword evidence="2" id="KW-0805">Transcription regulation</keyword>
<feature type="domain" description="Zn(2)-C6 fungal-type" evidence="6">
    <location>
        <begin position="30"/>
        <end position="60"/>
    </location>
</feature>
<dbReference type="GO" id="GO:0008270">
    <property type="term" value="F:zinc ion binding"/>
    <property type="evidence" value="ECO:0007669"/>
    <property type="project" value="InterPro"/>
</dbReference>
<dbReference type="Proteomes" id="UP000184330">
    <property type="component" value="Unassembled WGS sequence"/>
</dbReference>
<evidence type="ECO:0000256" key="5">
    <source>
        <dbReference type="SAM" id="MobiDB-lite"/>
    </source>
</evidence>
<feature type="compositionally biased region" description="Low complexity" evidence="5">
    <location>
        <begin position="133"/>
        <end position="147"/>
    </location>
</feature>
<feature type="region of interest" description="Disordered" evidence="5">
    <location>
        <begin position="128"/>
        <end position="175"/>
    </location>
</feature>
<dbReference type="GO" id="GO:0000981">
    <property type="term" value="F:DNA-binding transcription factor activity, RNA polymerase II-specific"/>
    <property type="evidence" value="ECO:0007669"/>
    <property type="project" value="InterPro"/>
</dbReference>
<dbReference type="GO" id="GO:0003677">
    <property type="term" value="F:DNA binding"/>
    <property type="evidence" value="ECO:0007669"/>
    <property type="project" value="InterPro"/>
</dbReference>
<dbReference type="CDD" id="cd12148">
    <property type="entry name" value="fungal_TF_MHR"/>
    <property type="match status" value="1"/>
</dbReference>
<dbReference type="Pfam" id="PF04082">
    <property type="entry name" value="Fungal_trans"/>
    <property type="match status" value="1"/>
</dbReference>
<evidence type="ECO:0000256" key="3">
    <source>
        <dbReference type="ARBA" id="ARBA00023163"/>
    </source>
</evidence>
<keyword evidence="8" id="KW-1185">Reference proteome</keyword>
<dbReference type="InterPro" id="IPR051127">
    <property type="entry name" value="Fungal_SecMet_Regulators"/>
</dbReference>
<dbReference type="SMART" id="SM00906">
    <property type="entry name" value="Fungal_trans"/>
    <property type="match status" value="1"/>
</dbReference>
<dbReference type="Gene3D" id="4.10.240.10">
    <property type="entry name" value="Zn(2)-C6 fungal-type DNA-binding domain"/>
    <property type="match status" value="1"/>
</dbReference>
<evidence type="ECO:0000259" key="6">
    <source>
        <dbReference type="PROSITE" id="PS00463"/>
    </source>
</evidence>
<dbReference type="AlphaFoldDB" id="A0A1L7WBY9"/>
<keyword evidence="1" id="KW-0479">Metal-binding</keyword>
<protein>
    <recommendedName>
        <fullName evidence="6">Zn(2)-C6 fungal-type domain-containing protein</fullName>
    </recommendedName>
</protein>
<evidence type="ECO:0000313" key="8">
    <source>
        <dbReference type="Proteomes" id="UP000184330"/>
    </source>
</evidence>
<evidence type="ECO:0000256" key="4">
    <source>
        <dbReference type="ARBA" id="ARBA00023242"/>
    </source>
</evidence>
<dbReference type="SUPFAM" id="SSF57701">
    <property type="entry name" value="Zn2/Cys6 DNA-binding domain"/>
    <property type="match status" value="1"/>
</dbReference>
<dbReference type="InterPro" id="IPR036864">
    <property type="entry name" value="Zn2-C6_fun-type_DNA-bd_sf"/>
</dbReference>